<gene>
    <name evidence="1" type="ORF">K432DRAFT_387587</name>
</gene>
<accession>A0A8E2J8S5</accession>
<organism evidence="1 2">
    <name type="scientific">Lepidopterella palustris CBS 459.81</name>
    <dbReference type="NCBI Taxonomy" id="1314670"/>
    <lineage>
        <taxon>Eukaryota</taxon>
        <taxon>Fungi</taxon>
        <taxon>Dikarya</taxon>
        <taxon>Ascomycota</taxon>
        <taxon>Pezizomycotina</taxon>
        <taxon>Dothideomycetes</taxon>
        <taxon>Pleosporomycetidae</taxon>
        <taxon>Mytilinidiales</taxon>
        <taxon>Argynnaceae</taxon>
        <taxon>Lepidopterella</taxon>
    </lineage>
</organism>
<protein>
    <submittedName>
        <fullName evidence="1">Uncharacterized protein</fullName>
    </submittedName>
</protein>
<name>A0A8E2J8S5_9PEZI</name>
<reference evidence="1 2" key="1">
    <citation type="journal article" date="2016" name="Nat. Commun.">
        <title>Ectomycorrhizal ecology is imprinted in the genome of the dominant symbiotic fungus Cenococcum geophilum.</title>
        <authorList>
            <consortium name="DOE Joint Genome Institute"/>
            <person name="Peter M."/>
            <person name="Kohler A."/>
            <person name="Ohm R.A."/>
            <person name="Kuo A."/>
            <person name="Krutzmann J."/>
            <person name="Morin E."/>
            <person name="Arend M."/>
            <person name="Barry K.W."/>
            <person name="Binder M."/>
            <person name="Choi C."/>
            <person name="Clum A."/>
            <person name="Copeland A."/>
            <person name="Grisel N."/>
            <person name="Haridas S."/>
            <person name="Kipfer T."/>
            <person name="LaButti K."/>
            <person name="Lindquist E."/>
            <person name="Lipzen A."/>
            <person name="Maire R."/>
            <person name="Meier B."/>
            <person name="Mihaltcheva S."/>
            <person name="Molinier V."/>
            <person name="Murat C."/>
            <person name="Poggeler S."/>
            <person name="Quandt C.A."/>
            <person name="Sperisen C."/>
            <person name="Tritt A."/>
            <person name="Tisserant E."/>
            <person name="Crous P.W."/>
            <person name="Henrissat B."/>
            <person name="Nehls U."/>
            <person name="Egli S."/>
            <person name="Spatafora J.W."/>
            <person name="Grigoriev I.V."/>
            <person name="Martin F.M."/>
        </authorList>
    </citation>
    <scope>NUCLEOTIDE SEQUENCE [LARGE SCALE GENOMIC DNA]</scope>
    <source>
        <strain evidence="1 2">CBS 459.81</strain>
    </source>
</reference>
<evidence type="ECO:0000313" key="1">
    <source>
        <dbReference type="EMBL" id="OCK73024.1"/>
    </source>
</evidence>
<dbReference type="AlphaFoldDB" id="A0A8E2J8S5"/>
<sequence length="338" mass="38158">MVIFASAPPPPPVPSPPPSTTAFKITVGDHYRFFGPALWLGNDVHANNSSDPRDWQLSLHATFLSGVCAQFSLKDFPAHFLPFFAYKDAAVYTPRSGGSPSGFALFKTIYREWYPTRDRTVFDDGMFDSCGAPFFGIKMRIKFEDPFPQKPALLKHLVCWHVALSRQVHDLLPRFIFLDDVARELVRPGTTLAQLPAKRFPRSLVEYTPTLQRTFAECFLWVDAGLEENSVILVVLGEDMLRRILSGECEGLTRDVDLEEQVKNDATLGAEDDRREEKLDEHRGVDAEASMDHISVWRGSMVDVMRAVLAGDETRRNGLREYNPKLREWLGEGVNVGK</sequence>
<dbReference type="EMBL" id="KV746044">
    <property type="protein sequence ID" value="OCK73024.1"/>
    <property type="molecule type" value="Genomic_DNA"/>
</dbReference>
<dbReference type="Proteomes" id="UP000250266">
    <property type="component" value="Unassembled WGS sequence"/>
</dbReference>
<proteinExistence type="predicted"/>
<dbReference type="OrthoDB" id="3788499at2759"/>
<evidence type="ECO:0000313" key="2">
    <source>
        <dbReference type="Proteomes" id="UP000250266"/>
    </source>
</evidence>
<keyword evidence="2" id="KW-1185">Reference proteome</keyword>